<evidence type="ECO:0000313" key="9">
    <source>
        <dbReference type="EMBL" id="RNL48894.1"/>
    </source>
</evidence>
<keyword evidence="2" id="KW-0813">Transport</keyword>
<keyword evidence="3" id="KW-1003">Cell membrane</keyword>
<evidence type="ECO:0000256" key="6">
    <source>
        <dbReference type="ARBA" id="ARBA00023136"/>
    </source>
</evidence>
<dbReference type="GO" id="GO:0022857">
    <property type="term" value="F:transmembrane transporter activity"/>
    <property type="evidence" value="ECO:0007669"/>
    <property type="project" value="InterPro"/>
</dbReference>
<organism evidence="9 10">
    <name type="scientific">Paraeggerthella hongkongensis</name>
    <dbReference type="NCBI Taxonomy" id="230658"/>
    <lineage>
        <taxon>Bacteria</taxon>
        <taxon>Bacillati</taxon>
        <taxon>Actinomycetota</taxon>
        <taxon>Coriobacteriia</taxon>
        <taxon>Eggerthellales</taxon>
        <taxon>Eggerthellaceae</taxon>
        <taxon>Paraeggerthella</taxon>
    </lineage>
</organism>
<keyword evidence="6 8" id="KW-0472">Membrane</keyword>
<dbReference type="FunFam" id="1.10.3730.20:FF:000001">
    <property type="entry name" value="Quaternary ammonium compound resistance transporter SugE"/>
    <property type="match status" value="1"/>
</dbReference>
<dbReference type="RefSeq" id="WP_123190976.1">
    <property type="nucleotide sequence ID" value="NZ_QICD01000001.1"/>
</dbReference>
<dbReference type="OrthoDB" id="21828at2"/>
<dbReference type="Pfam" id="PF00893">
    <property type="entry name" value="Multi_Drug_Res"/>
    <property type="match status" value="1"/>
</dbReference>
<name>A0A3N0BKD7_9ACTN</name>
<reference evidence="10" key="1">
    <citation type="submission" date="2018-05" db="EMBL/GenBank/DDBJ databases">
        <title>Genome Sequencing of selected type strains of the family Eggerthellaceae.</title>
        <authorList>
            <person name="Danylec N."/>
            <person name="Stoll D.A."/>
            <person name="Doetsch A."/>
            <person name="Huch M."/>
        </authorList>
    </citation>
    <scope>NUCLEOTIDE SEQUENCE [LARGE SCALE GENOMIC DNA]</scope>
    <source>
        <strain evidence="10">DSM 16106</strain>
    </source>
</reference>
<dbReference type="EMBL" id="QICD01000001">
    <property type="protein sequence ID" value="RNL48894.1"/>
    <property type="molecule type" value="Genomic_DNA"/>
</dbReference>
<feature type="transmembrane region" description="Helical" evidence="8">
    <location>
        <begin position="58"/>
        <end position="79"/>
    </location>
</feature>
<feature type="transmembrane region" description="Helical" evidence="8">
    <location>
        <begin position="85"/>
        <end position="104"/>
    </location>
</feature>
<dbReference type="Proteomes" id="UP000278632">
    <property type="component" value="Unassembled WGS sequence"/>
</dbReference>
<dbReference type="Gene3D" id="1.10.3730.20">
    <property type="match status" value="1"/>
</dbReference>
<dbReference type="InterPro" id="IPR045324">
    <property type="entry name" value="Small_multidrug_res"/>
</dbReference>
<evidence type="ECO:0000256" key="2">
    <source>
        <dbReference type="ARBA" id="ARBA00022448"/>
    </source>
</evidence>
<evidence type="ECO:0000256" key="3">
    <source>
        <dbReference type="ARBA" id="ARBA00022475"/>
    </source>
</evidence>
<evidence type="ECO:0000256" key="7">
    <source>
        <dbReference type="RuleBase" id="RU003942"/>
    </source>
</evidence>
<protein>
    <submittedName>
        <fullName evidence="9">QacE family quaternary ammonium compound efflux SMR transporter</fullName>
    </submittedName>
</protein>
<dbReference type="InterPro" id="IPR000390">
    <property type="entry name" value="Small_drug/metabolite_transptr"/>
</dbReference>
<dbReference type="InterPro" id="IPR037185">
    <property type="entry name" value="EmrE-like"/>
</dbReference>
<sequence length="105" mass="11185">MSPYVLLGIAVIFEVFADSMMKLSNGFTRKAPIIGIVIGYIVAFYLIAQTLEQLPLGFAYAVWTGLGIALTAVVGTVFWHEGINAKKIVGLIAIIAGVVVLKMGV</sequence>
<keyword evidence="5 8" id="KW-1133">Transmembrane helix</keyword>
<comment type="subcellular location">
    <subcellularLocation>
        <location evidence="1 7">Cell membrane</location>
        <topology evidence="1 7">Multi-pass membrane protein</topology>
    </subcellularLocation>
</comment>
<keyword evidence="4 7" id="KW-0812">Transmembrane</keyword>
<gene>
    <name evidence="9" type="ORF">DMP08_00045</name>
</gene>
<dbReference type="PANTHER" id="PTHR30561:SF1">
    <property type="entry name" value="MULTIDRUG TRANSPORTER EMRE"/>
    <property type="match status" value="1"/>
</dbReference>
<evidence type="ECO:0000256" key="4">
    <source>
        <dbReference type="ARBA" id="ARBA00022692"/>
    </source>
</evidence>
<dbReference type="GO" id="GO:0005886">
    <property type="term" value="C:plasma membrane"/>
    <property type="evidence" value="ECO:0007669"/>
    <property type="project" value="UniProtKB-SubCell"/>
</dbReference>
<evidence type="ECO:0000256" key="1">
    <source>
        <dbReference type="ARBA" id="ARBA00004651"/>
    </source>
</evidence>
<keyword evidence="10" id="KW-1185">Reference proteome</keyword>
<comment type="caution">
    <text evidence="9">The sequence shown here is derived from an EMBL/GenBank/DDBJ whole genome shotgun (WGS) entry which is preliminary data.</text>
</comment>
<dbReference type="PANTHER" id="PTHR30561">
    <property type="entry name" value="SMR FAMILY PROTON-DEPENDENT DRUG EFFLUX TRANSPORTER SUGE"/>
    <property type="match status" value="1"/>
</dbReference>
<accession>A0A3N0BKD7</accession>
<feature type="transmembrane region" description="Helical" evidence="8">
    <location>
        <begin position="33"/>
        <end position="51"/>
    </location>
</feature>
<evidence type="ECO:0000313" key="10">
    <source>
        <dbReference type="Proteomes" id="UP000278632"/>
    </source>
</evidence>
<dbReference type="SUPFAM" id="SSF103481">
    <property type="entry name" value="Multidrug resistance efflux transporter EmrE"/>
    <property type="match status" value="1"/>
</dbReference>
<proteinExistence type="inferred from homology"/>
<dbReference type="AlphaFoldDB" id="A0A3N0BKD7"/>
<comment type="similarity">
    <text evidence="7">Belongs to the drug/metabolite transporter (DMT) superfamily. Small multidrug resistance (SMR) (TC 2.A.7.1) family.</text>
</comment>
<evidence type="ECO:0000256" key="8">
    <source>
        <dbReference type="SAM" id="Phobius"/>
    </source>
</evidence>
<evidence type="ECO:0000256" key="5">
    <source>
        <dbReference type="ARBA" id="ARBA00022989"/>
    </source>
</evidence>